<comment type="similarity">
    <text evidence="2">Belongs to the ustYa family.</text>
</comment>
<comment type="pathway">
    <text evidence="1">Mycotoxin biosynthesis.</text>
</comment>
<dbReference type="RefSeq" id="XP_024698803.1">
    <property type="nucleotide sequence ID" value="XM_024853784.1"/>
</dbReference>
<dbReference type="OrthoDB" id="3687641at2759"/>
<protein>
    <submittedName>
        <fullName evidence="4">Uncharacterized protein</fullName>
    </submittedName>
</protein>
<dbReference type="Proteomes" id="UP000234275">
    <property type="component" value="Unassembled WGS sequence"/>
</dbReference>
<feature type="transmembrane region" description="Helical" evidence="3">
    <location>
        <begin position="41"/>
        <end position="62"/>
    </location>
</feature>
<evidence type="ECO:0000256" key="2">
    <source>
        <dbReference type="ARBA" id="ARBA00035112"/>
    </source>
</evidence>
<dbReference type="VEuPathDB" id="FungiDB:P170DRAFT_480476"/>
<name>A0A2I2FS96_9EURO</name>
<gene>
    <name evidence="4" type="ORF">P170DRAFT_480476</name>
</gene>
<dbReference type="STRING" id="1392250.A0A2I2FS96"/>
<evidence type="ECO:0000313" key="5">
    <source>
        <dbReference type="Proteomes" id="UP000234275"/>
    </source>
</evidence>
<sequence>MHPYHEGNRYDDEGSRFLPIDGKKKLTPEERRTKRESFCPLSWVLTVIFGSLLILQNVYYLVQEPDCHLGSVYDTDFEPMKGAIETVQVRFTSPLYIDDNGTFHRQEDPGAIRYVGGPEEDLDANWASLLGGRYFRLNDNEVNTLNEDTELPHLSAWNQNGEELYFAGIDMLHSLHCLNALRKHLDPDFQDHTTAWSNSGNP</sequence>
<proteinExistence type="inferred from homology"/>
<evidence type="ECO:0000313" key="4">
    <source>
        <dbReference type="EMBL" id="PLB43501.1"/>
    </source>
</evidence>
<keyword evidence="5" id="KW-1185">Reference proteome</keyword>
<keyword evidence="3" id="KW-0812">Transmembrane</keyword>
<keyword evidence="3" id="KW-1133">Transmembrane helix</keyword>
<dbReference type="PANTHER" id="PTHR33365">
    <property type="entry name" value="YALI0B05434P"/>
    <property type="match status" value="1"/>
</dbReference>
<evidence type="ECO:0000256" key="3">
    <source>
        <dbReference type="SAM" id="Phobius"/>
    </source>
</evidence>
<dbReference type="GO" id="GO:0043386">
    <property type="term" value="P:mycotoxin biosynthetic process"/>
    <property type="evidence" value="ECO:0007669"/>
    <property type="project" value="InterPro"/>
</dbReference>
<accession>A0A2I2FS96</accession>
<dbReference type="Pfam" id="PF11807">
    <property type="entry name" value="UstYa"/>
    <property type="match status" value="1"/>
</dbReference>
<dbReference type="EMBL" id="MSFO01000010">
    <property type="protein sequence ID" value="PLB43501.1"/>
    <property type="molecule type" value="Genomic_DNA"/>
</dbReference>
<keyword evidence="3" id="KW-0472">Membrane</keyword>
<dbReference type="GeneID" id="36561482"/>
<organism evidence="4 5">
    <name type="scientific">Aspergillus steynii IBT 23096</name>
    <dbReference type="NCBI Taxonomy" id="1392250"/>
    <lineage>
        <taxon>Eukaryota</taxon>
        <taxon>Fungi</taxon>
        <taxon>Dikarya</taxon>
        <taxon>Ascomycota</taxon>
        <taxon>Pezizomycotina</taxon>
        <taxon>Eurotiomycetes</taxon>
        <taxon>Eurotiomycetidae</taxon>
        <taxon>Eurotiales</taxon>
        <taxon>Aspergillaceae</taxon>
        <taxon>Aspergillus</taxon>
        <taxon>Aspergillus subgen. Circumdati</taxon>
    </lineage>
</organism>
<dbReference type="InterPro" id="IPR021765">
    <property type="entry name" value="UstYa-like"/>
</dbReference>
<evidence type="ECO:0000256" key="1">
    <source>
        <dbReference type="ARBA" id="ARBA00004685"/>
    </source>
</evidence>
<comment type="caution">
    <text evidence="4">The sequence shown here is derived from an EMBL/GenBank/DDBJ whole genome shotgun (WGS) entry which is preliminary data.</text>
</comment>
<dbReference type="AlphaFoldDB" id="A0A2I2FS96"/>
<reference evidence="4 5" key="1">
    <citation type="submission" date="2016-12" db="EMBL/GenBank/DDBJ databases">
        <title>The genomes of Aspergillus section Nigri reveals drivers in fungal speciation.</title>
        <authorList>
            <consortium name="DOE Joint Genome Institute"/>
            <person name="Vesth T.C."/>
            <person name="Nybo J."/>
            <person name="Theobald S."/>
            <person name="Brandl J."/>
            <person name="Frisvad J.C."/>
            <person name="Nielsen K.F."/>
            <person name="Lyhne E.K."/>
            <person name="Kogle M.E."/>
            <person name="Kuo A."/>
            <person name="Riley R."/>
            <person name="Clum A."/>
            <person name="Nolan M."/>
            <person name="Lipzen A."/>
            <person name="Salamov A."/>
            <person name="Henrissat B."/>
            <person name="Wiebenga A."/>
            <person name="De Vries R.P."/>
            <person name="Grigoriev I.V."/>
            <person name="Mortensen U.H."/>
            <person name="Andersen M.R."/>
            <person name="Baker S.E."/>
        </authorList>
    </citation>
    <scope>NUCLEOTIDE SEQUENCE [LARGE SCALE GENOMIC DNA]</scope>
    <source>
        <strain evidence="4 5">IBT 23096</strain>
    </source>
</reference>
<dbReference type="PANTHER" id="PTHR33365:SF4">
    <property type="entry name" value="CYCLOCHLOROTINE BIOSYNTHESIS PROTEIN O"/>
    <property type="match status" value="1"/>
</dbReference>